<evidence type="ECO:0000313" key="2">
    <source>
        <dbReference type="Proteomes" id="UP000276133"/>
    </source>
</evidence>
<dbReference type="Proteomes" id="UP000276133">
    <property type="component" value="Unassembled WGS sequence"/>
</dbReference>
<dbReference type="EMBL" id="REGN01002896">
    <property type="protein sequence ID" value="RNA25581.1"/>
    <property type="molecule type" value="Genomic_DNA"/>
</dbReference>
<sequence>MRLFELVGYAVEPQCFGRLGLAEAELDQILIDALAVHAAHRLDHALYVAELDERVRAAGERRRGRQRARGRRRRRRCRRPRPCARRRRLFHVLFDLDFDDVAVFFVQFLSQIRMFDVAVKVADVEGARRLRTVLVQLLLLVQRLD</sequence>
<proteinExistence type="predicted"/>
<protein>
    <submittedName>
        <fullName evidence="1">Uncharacterized protein</fullName>
    </submittedName>
</protein>
<dbReference type="AlphaFoldDB" id="A0A3M7RPW6"/>
<gene>
    <name evidence="1" type="ORF">BpHYR1_035623</name>
</gene>
<comment type="caution">
    <text evidence="1">The sequence shown here is derived from an EMBL/GenBank/DDBJ whole genome shotgun (WGS) entry which is preliminary data.</text>
</comment>
<evidence type="ECO:0000313" key="1">
    <source>
        <dbReference type="EMBL" id="RNA25581.1"/>
    </source>
</evidence>
<keyword evidence="2" id="KW-1185">Reference proteome</keyword>
<name>A0A3M7RPW6_BRAPC</name>
<accession>A0A3M7RPW6</accession>
<organism evidence="1 2">
    <name type="scientific">Brachionus plicatilis</name>
    <name type="common">Marine rotifer</name>
    <name type="synonym">Brachionus muelleri</name>
    <dbReference type="NCBI Taxonomy" id="10195"/>
    <lineage>
        <taxon>Eukaryota</taxon>
        <taxon>Metazoa</taxon>
        <taxon>Spiralia</taxon>
        <taxon>Gnathifera</taxon>
        <taxon>Rotifera</taxon>
        <taxon>Eurotatoria</taxon>
        <taxon>Monogononta</taxon>
        <taxon>Pseudotrocha</taxon>
        <taxon>Ploima</taxon>
        <taxon>Brachionidae</taxon>
        <taxon>Brachionus</taxon>
    </lineage>
</organism>
<reference evidence="1 2" key="1">
    <citation type="journal article" date="2018" name="Sci. Rep.">
        <title>Genomic signatures of local adaptation to the degree of environmental predictability in rotifers.</title>
        <authorList>
            <person name="Franch-Gras L."/>
            <person name="Hahn C."/>
            <person name="Garcia-Roger E.M."/>
            <person name="Carmona M.J."/>
            <person name="Serra M."/>
            <person name="Gomez A."/>
        </authorList>
    </citation>
    <scope>NUCLEOTIDE SEQUENCE [LARGE SCALE GENOMIC DNA]</scope>
    <source>
        <strain evidence="1">HYR1</strain>
    </source>
</reference>